<dbReference type="Pfam" id="PF02687">
    <property type="entry name" value="FtsX"/>
    <property type="match status" value="1"/>
</dbReference>
<evidence type="ECO:0000256" key="6">
    <source>
        <dbReference type="ARBA" id="ARBA00038076"/>
    </source>
</evidence>
<feature type="transmembrane region" description="Helical" evidence="7">
    <location>
        <begin position="395"/>
        <end position="414"/>
    </location>
</feature>
<protein>
    <submittedName>
        <fullName evidence="10">Putative ABC transport system permease protein</fullName>
    </submittedName>
</protein>
<feature type="transmembrane region" description="Helical" evidence="7">
    <location>
        <begin position="47"/>
        <end position="67"/>
    </location>
</feature>
<evidence type="ECO:0000256" key="5">
    <source>
        <dbReference type="ARBA" id="ARBA00023136"/>
    </source>
</evidence>
<keyword evidence="2" id="KW-1003">Cell membrane</keyword>
<dbReference type="Proteomes" id="UP000198824">
    <property type="component" value="Unassembled WGS sequence"/>
</dbReference>
<reference evidence="10 11" key="1">
    <citation type="submission" date="2016-10" db="EMBL/GenBank/DDBJ databases">
        <authorList>
            <person name="de Groot N.N."/>
        </authorList>
    </citation>
    <scope>NUCLEOTIDE SEQUENCE [LARGE SCALE GENOMIC DNA]</scope>
    <source>
        <strain evidence="10 11">S5-249</strain>
    </source>
</reference>
<comment type="subcellular location">
    <subcellularLocation>
        <location evidence="1">Cell membrane</location>
        <topology evidence="1">Multi-pass membrane protein</topology>
    </subcellularLocation>
</comment>
<feature type="transmembrane region" description="Helical" evidence="7">
    <location>
        <begin position="298"/>
        <end position="329"/>
    </location>
</feature>
<evidence type="ECO:0000256" key="4">
    <source>
        <dbReference type="ARBA" id="ARBA00022989"/>
    </source>
</evidence>
<keyword evidence="4 7" id="KW-1133">Transmembrane helix</keyword>
<gene>
    <name evidence="10" type="ORF">SAMN05192580_0958</name>
</gene>
<accession>A0A1I6JVV6</accession>
<evidence type="ECO:0000259" key="8">
    <source>
        <dbReference type="Pfam" id="PF02687"/>
    </source>
</evidence>
<dbReference type="GO" id="GO:0005886">
    <property type="term" value="C:plasma membrane"/>
    <property type="evidence" value="ECO:0007669"/>
    <property type="project" value="UniProtKB-SubCell"/>
</dbReference>
<dbReference type="InterPro" id="IPR025857">
    <property type="entry name" value="MacB_PCD"/>
</dbReference>
<evidence type="ECO:0000259" key="9">
    <source>
        <dbReference type="Pfam" id="PF12704"/>
    </source>
</evidence>
<name>A0A1I6JVV6_9SPHN</name>
<dbReference type="EMBL" id="FOZG01000001">
    <property type="protein sequence ID" value="SFR83061.1"/>
    <property type="molecule type" value="Genomic_DNA"/>
</dbReference>
<dbReference type="GO" id="GO:0022857">
    <property type="term" value="F:transmembrane transporter activity"/>
    <property type="evidence" value="ECO:0007669"/>
    <property type="project" value="TreeGrafter"/>
</dbReference>
<feature type="domain" description="MacB-like periplasmic core" evidence="9">
    <location>
        <begin position="46"/>
        <end position="267"/>
    </location>
</feature>
<evidence type="ECO:0000256" key="7">
    <source>
        <dbReference type="SAM" id="Phobius"/>
    </source>
</evidence>
<keyword evidence="5 7" id="KW-0472">Membrane</keyword>
<comment type="similarity">
    <text evidence="6">Belongs to the ABC-4 integral membrane protein family.</text>
</comment>
<dbReference type="PANTHER" id="PTHR30572:SF4">
    <property type="entry name" value="ABC TRANSPORTER PERMEASE YTRF"/>
    <property type="match status" value="1"/>
</dbReference>
<dbReference type="Pfam" id="PF12704">
    <property type="entry name" value="MacB_PCD"/>
    <property type="match status" value="1"/>
</dbReference>
<proteinExistence type="inferred from homology"/>
<evidence type="ECO:0000256" key="3">
    <source>
        <dbReference type="ARBA" id="ARBA00022692"/>
    </source>
</evidence>
<dbReference type="PANTHER" id="PTHR30572">
    <property type="entry name" value="MEMBRANE COMPONENT OF TRANSPORTER-RELATED"/>
    <property type="match status" value="1"/>
</dbReference>
<feature type="transmembrane region" description="Helical" evidence="7">
    <location>
        <begin position="350"/>
        <end position="383"/>
    </location>
</feature>
<dbReference type="InterPro" id="IPR003838">
    <property type="entry name" value="ABC3_permease_C"/>
</dbReference>
<dbReference type="AlphaFoldDB" id="A0A1I6JVV6"/>
<dbReference type="InterPro" id="IPR050250">
    <property type="entry name" value="Macrolide_Exporter_MacB"/>
</dbReference>
<dbReference type="STRING" id="1166337.SAMN05192580_0958"/>
<sequence>MNAETMPAVDPTLVPPDPPKGVNGVQLVLTTVVLAARQIRRHLMRSFLTILGIIIGVSSVVTMVTLGNGAAQAAREQVSALGANILQIRPGQGFGRGGGGPQPPDFKPEDVEAIGRQIAGVKAVAPQAQSSGIAVYNAANWSTTINGTTRQYFTAQNWFPAQGRIFSGAEEQAGKAVCVIGSTVVANLFRDTDPIGKRFRLRDLSCEVIGVLTTRGQGGFGNDQDDVVLMPIKAVQRRFTGSRDIRNIMVAVDDGVDTAGVQSAIEDLLRERRKLGPNEDNDFNVFDTKQISDTVTGIYSLVTSIVTGVAAISLLVGGIGIMNIMLVSVTERTREIGIRLAIGAVGREVLMQFLVEAVVLSCLGGLIGLVLAAVAVAVIAPFMQVPVLFDPKINLLAFLFSAAMGVIFGFFPAWRAAQLNPIDALRHE</sequence>
<feature type="domain" description="ABC3 transporter permease C-terminal" evidence="8">
    <location>
        <begin position="309"/>
        <end position="421"/>
    </location>
</feature>
<keyword evidence="11" id="KW-1185">Reference proteome</keyword>
<evidence type="ECO:0000313" key="10">
    <source>
        <dbReference type="EMBL" id="SFR83061.1"/>
    </source>
</evidence>
<evidence type="ECO:0000256" key="2">
    <source>
        <dbReference type="ARBA" id="ARBA00022475"/>
    </source>
</evidence>
<evidence type="ECO:0000313" key="11">
    <source>
        <dbReference type="Proteomes" id="UP000198824"/>
    </source>
</evidence>
<keyword evidence="3 7" id="KW-0812">Transmembrane</keyword>
<organism evidence="10 11">
    <name type="scientific">Sphingomonas jatrophae</name>
    <dbReference type="NCBI Taxonomy" id="1166337"/>
    <lineage>
        <taxon>Bacteria</taxon>
        <taxon>Pseudomonadati</taxon>
        <taxon>Pseudomonadota</taxon>
        <taxon>Alphaproteobacteria</taxon>
        <taxon>Sphingomonadales</taxon>
        <taxon>Sphingomonadaceae</taxon>
        <taxon>Sphingomonas</taxon>
    </lineage>
</organism>
<evidence type="ECO:0000256" key="1">
    <source>
        <dbReference type="ARBA" id="ARBA00004651"/>
    </source>
</evidence>